<name>A0AA40K8D8_9PEZI</name>
<evidence type="ECO:0000313" key="4">
    <source>
        <dbReference type="Proteomes" id="UP001172155"/>
    </source>
</evidence>
<dbReference type="AlphaFoldDB" id="A0AA40K8D8"/>
<accession>A0AA40K8D8</accession>
<feature type="compositionally biased region" description="Basic and acidic residues" evidence="2">
    <location>
        <begin position="45"/>
        <end position="56"/>
    </location>
</feature>
<keyword evidence="4" id="KW-1185">Reference proteome</keyword>
<keyword evidence="1" id="KW-0175">Coiled coil</keyword>
<reference evidence="3" key="1">
    <citation type="submission" date="2023-06" db="EMBL/GenBank/DDBJ databases">
        <title>Genome-scale phylogeny and comparative genomics of the fungal order Sordariales.</title>
        <authorList>
            <consortium name="Lawrence Berkeley National Laboratory"/>
            <person name="Hensen N."/>
            <person name="Bonometti L."/>
            <person name="Westerberg I."/>
            <person name="Brannstrom I.O."/>
            <person name="Guillou S."/>
            <person name="Cros-Aarteil S."/>
            <person name="Calhoun S."/>
            <person name="Haridas S."/>
            <person name="Kuo A."/>
            <person name="Mondo S."/>
            <person name="Pangilinan J."/>
            <person name="Riley R."/>
            <person name="LaButti K."/>
            <person name="Andreopoulos B."/>
            <person name="Lipzen A."/>
            <person name="Chen C."/>
            <person name="Yanf M."/>
            <person name="Daum C."/>
            <person name="Ng V."/>
            <person name="Clum A."/>
            <person name="Steindorff A."/>
            <person name="Ohm R."/>
            <person name="Martin F."/>
            <person name="Silar P."/>
            <person name="Natvig D."/>
            <person name="Lalanne C."/>
            <person name="Gautier V."/>
            <person name="Ament-velasquez S.L."/>
            <person name="Kruys A."/>
            <person name="Hutchinson M.I."/>
            <person name="Powell A.J."/>
            <person name="Barry K."/>
            <person name="Miller A.N."/>
            <person name="Grigoriev I.V."/>
            <person name="Debuchy R."/>
            <person name="Gladieux P."/>
            <person name="Thoren M.H."/>
            <person name="Johannesson H."/>
        </authorList>
    </citation>
    <scope>NUCLEOTIDE SEQUENCE</scope>
    <source>
        <strain evidence="3">SMH3187-1</strain>
    </source>
</reference>
<evidence type="ECO:0000256" key="2">
    <source>
        <dbReference type="SAM" id="MobiDB-lite"/>
    </source>
</evidence>
<sequence>MERNQLPDSNEGEAEPQVTRKKRREDLVQPTMTQEARNKRKRVRDSHEQHTTGEITRTHFEEDWELKGASVVGFARIVATQDDELNLKNRQLQELSRQLDETKAQWEGARTRTPTDEEISRRFTRLKSHIMQFVRLRSTPTDMTGPSGESEDDAADELLELERRKEVAQQLHNDFFDTDILLQIYSTPAASGQSFEKQLRENGCPESLISARRTANIKACTSLSSFREHLYDFALEKCKAFWHGRCSSWTPPPPSDDSPELQIFGNTAKALFRRAARLAIYLQTLRVEYKWEQVNRLQSTPITRRDDEIVGAFGRNPTENQSPELAFVVFGGVVRGDKITGLLANGNVRLLKSHIVIQQQVFERLAHGGDLLEAVKQAHQKGARTSLEPVLATPDSRMEFALTRQLLEWMGVFCSTAV</sequence>
<feature type="region of interest" description="Disordered" evidence="2">
    <location>
        <begin position="1"/>
        <end position="56"/>
    </location>
</feature>
<evidence type="ECO:0000256" key="1">
    <source>
        <dbReference type="SAM" id="Coils"/>
    </source>
</evidence>
<comment type="caution">
    <text evidence="3">The sequence shown here is derived from an EMBL/GenBank/DDBJ whole genome shotgun (WGS) entry which is preliminary data.</text>
</comment>
<organism evidence="3 4">
    <name type="scientific">Schizothecium vesticola</name>
    <dbReference type="NCBI Taxonomy" id="314040"/>
    <lineage>
        <taxon>Eukaryota</taxon>
        <taxon>Fungi</taxon>
        <taxon>Dikarya</taxon>
        <taxon>Ascomycota</taxon>
        <taxon>Pezizomycotina</taxon>
        <taxon>Sordariomycetes</taxon>
        <taxon>Sordariomycetidae</taxon>
        <taxon>Sordariales</taxon>
        <taxon>Schizotheciaceae</taxon>
        <taxon>Schizothecium</taxon>
    </lineage>
</organism>
<dbReference type="Proteomes" id="UP001172155">
    <property type="component" value="Unassembled WGS sequence"/>
</dbReference>
<evidence type="ECO:0000313" key="3">
    <source>
        <dbReference type="EMBL" id="KAK0749804.1"/>
    </source>
</evidence>
<protein>
    <submittedName>
        <fullName evidence="3">Uncharacterized protein</fullName>
    </submittedName>
</protein>
<proteinExistence type="predicted"/>
<gene>
    <name evidence="3" type="ORF">B0T18DRAFT_389335</name>
</gene>
<dbReference type="EMBL" id="JAUKUD010000003">
    <property type="protein sequence ID" value="KAK0749804.1"/>
    <property type="molecule type" value="Genomic_DNA"/>
</dbReference>
<feature type="coiled-coil region" evidence="1">
    <location>
        <begin position="78"/>
        <end position="112"/>
    </location>
</feature>